<keyword evidence="1" id="KW-0812">Transmembrane</keyword>
<reference evidence="2" key="1">
    <citation type="submission" date="2013-07" db="EMBL/GenBank/DDBJ databases">
        <title>The genome of Eucalyptus grandis.</title>
        <authorList>
            <person name="Schmutz J."/>
            <person name="Hayes R."/>
            <person name="Myburg A."/>
            <person name="Tuskan G."/>
            <person name="Grattapaglia D."/>
            <person name="Rokhsar D.S."/>
        </authorList>
    </citation>
    <scope>NUCLEOTIDE SEQUENCE</scope>
    <source>
        <tissue evidence="2">Leaf extractions</tissue>
    </source>
</reference>
<dbReference type="Gramene" id="KCW50090">
    <property type="protein sequence ID" value="KCW50090"/>
    <property type="gene ID" value="EUGRSUZ_K03527"/>
</dbReference>
<feature type="transmembrane region" description="Helical" evidence="1">
    <location>
        <begin position="29"/>
        <end position="49"/>
    </location>
</feature>
<accession>A0A059A9P6</accession>
<sequence length="66" mass="7323">MTKLSQTTFSHLILNGCNTATLFQIDSFLVMSFLVCPCIQHSILIYATVMNSGSKWLVVAKDIKAK</sequence>
<dbReference type="InParanoid" id="A0A059A9P6"/>
<dbReference type="EMBL" id="KK198763">
    <property type="protein sequence ID" value="KCW50090.1"/>
    <property type="molecule type" value="Genomic_DNA"/>
</dbReference>
<keyword evidence="1" id="KW-1133">Transmembrane helix</keyword>
<name>A0A059A9P6_EUCGR</name>
<protein>
    <submittedName>
        <fullName evidence="2">Uncharacterized protein</fullName>
    </submittedName>
</protein>
<evidence type="ECO:0000313" key="2">
    <source>
        <dbReference type="EMBL" id="KCW50090.1"/>
    </source>
</evidence>
<organism evidence="2">
    <name type="scientific">Eucalyptus grandis</name>
    <name type="common">Flooded gum</name>
    <dbReference type="NCBI Taxonomy" id="71139"/>
    <lineage>
        <taxon>Eukaryota</taxon>
        <taxon>Viridiplantae</taxon>
        <taxon>Streptophyta</taxon>
        <taxon>Embryophyta</taxon>
        <taxon>Tracheophyta</taxon>
        <taxon>Spermatophyta</taxon>
        <taxon>Magnoliopsida</taxon>
        <taxon>eudicotyledons</taxon>
        <taxon>Gunneridae</taxon>
        <taxon>Pentapetalae</taxon>
        <taxon>rosids</taxon>
        <taxon>malvids</taxon>
        <taxon>Myrtales</taxon>
        <taxon>Myrtaceae</taxon>
        <taxon>Myrtoideae</taxon>
        <taxon>Eucalypteae</taxon>
        <taxon>Eucalyptus</taxon>
    </lineage>
</organism>
<gene>
    <name evidence="2" type="ORF">EUGRSUZ_K03527</name>
</gene>
<proteinExistence type="predicted"/>
<dbReference type="AlphaFoldDB" id="A0A059A9P6"/>
<keyword evidence="1" id="KW-0472">Membrane</keyword>
<evidence type="ECO:0000256" key="1">
    <source>
        <dbReference type="SAM" id="Phobius"/>
    </source>
</evidence>